<accession>A0AA44UPT0</accession>
<evidence type="ECO:0000313" key="2">
    <source>
        <dbReference type="Proteomes" id="UP000232453"/>
    </source>
</evidence>
<proteinExistence type="predicted"/>
<name>A0AA44UPT0_PSEA5</name>
<comment type="caution">
    <text evidence="1">The sequence shown here is derived from an EMBL/GenBank/DDBJ whole genome shotgun (WGS) entry which is preliminary data.</text>
</comment>
<evidence type="ECO:0000313" key="1">
    <source>
        <dbReference type="EMBL" id="PKB31091.1"/>
    </source>
</evidence>
<evidence type="ECO:0008006" key="3">
    <source>
        <dbReference type="Google" id="ProtNLM"/>
    </source>
</evidence>
<dbReference type="RefSeq" id="WP_100878796.1">
    <property type="nucleotide sequence ID" value="NZ_JBICSI010000001.1"/>
</dbReference>
<dbReference type="EMBL" id="PHUJ01000003">
    <property type="protein sequence ID" value="PKB31091.1"/>
    <property type="molecule type" value="Genomic_DNA"/>
</dbReference>
<dbReference type="AlphaFoldDB" id="A0AA44UPT0"/>
<gene>
    <name evidence="1" type="ORF">ATL51_2772</name>
</gene>
<reference evidence="1 2" key="1">
    <citation type="submission" date="2017-11" db="EMBL/GenBank/DDBJ databases">
        <title>Sequencing the genomes of 1000 actinobacteria strains.</title>
        <authorList>
            <person name="Klenk H.-P."/>
        </authorList>
    </citation>
    <scope>NUCLEOTIDE SEQUENCE [LARGE SCALE GENOMIC DNA]</scope>
    <source>
        <strain evidence="1 2">DSM 44104</strain>
    </source>
</reference>
<dbReference type="Proteomes" id="UP000232453">
    <property type="component" value="Unassembled WGS sequence"/>
</dbReference>
<organism evidence="1 2">
    <name type="scientific">Pseudonocardia alni</name>
    <name type="common">Amycolata alni</name>
    <dbReference type="NCBI Taxonomy" id="33907"/>
    <lineage>
        <taxon>Bacteria</taxon>
        <taxon>Bacillati</taxon>
        <taxon>Actinomycetota</taxon>
        <taxon>Actinomycetes</taxon>
        <taxon>Pseudonocardiales</taxon>
        <taxon>Pseudonocardiaceae</taxon>
        <taxon>Pseudonocardia</taxon>
    </lineage>
</organism>
<sequence>MTADAPAPVRLGPSDAGEVLTLQRAAYVTEARAHDDLSLPPLTEELPAVREELGRASVTAWGVRDDRGRLGDAVTTVALFTGEHSAGNLRLYRRAGYVETHRAGAGTYELVHLTKARTSGST</sequence>
<protein>
    <recommendedName>
        <fullName evidence="3">Acetyltransferase (GNAT) family protein</fullName>
    </recommendedName>
</protein>